<gene>
    <name evidence="2" type="ORF">FIE12Z_436</name>
</gene>
<reference evidence="2 3" key="1">
    <citation type="journal article" date="2018" name="PLoS Pathog.">
        <title>Evolution of structural diversity of trichothecenes, a family of toxins produced by plant pathogenic and entomopathogenic fungi.</title>
        <authorList>
            <person name="Proctor R.H."/>
            <person name="McCormick S.P."/>
            <person name="Kim H.S."/>
            <person name="Cardoza R.E."/>
            <person name="Stanley A.M."/>
            <person name="Lindo L."/>
            <person name="Kelly A."/>
            <person name="Brown D.W."/>
            <person name="Lee T."/>
            <person name="Vaughan M.M."/>
            <person name="Alexander N.J."/>
            <person name="Busman M."/>
            <person name="Gutierrez S."/>
        </authorList>
    </citation>
    <scope>NUCLEOTIDE SEQUENCE [LARGE SCALE GENOMIC DNA]</scope>
    <source>
        <strain evidence="2 3">NRRL 13405</strain>
    </source>
</reference>
<dbReference type="InterPro" id="IPR035396">
    <property type="entry name" value="Bac_rhamnosid6H"/>
</dbReference>
<dbReference type="InterPro" id="IPR008928">
    <property type="entry name" value="6-hairpin_glycosidase_sf"/>
</dbReference>
<dbReference type="Pfam" id="PF17389">
    <property type="entry name" value="Bac_rhamnosid6H"/>
    <property type="match status" value="1"/>
</dbReference>
<dbReference type="SUPFAM" id="SSF48208">
    <property type="entry name" value="Six-hairpin glycosidases"/>
    <property type="match status" value="1"/>
</dbReference>
<keyword evidence="3" id="KW-1185">Reference proteome</keyword>
<dbReference type="EMBL" id="PXXK01000009">
    <property type="protein sequence ID" value="RFN55183.1"/>
    <property type="molecule type" value="Genomic_DNA"/>
</dbReference>
<sequence>MKYSSETSNTTELLEPRQILRHSGNVQHVAEPFSFSLSNAGSSINAEVVLDYSRCVGGFPIFTVTSASASQGQKQVTFQVTYSETLEEIDNENGTMIHLISLAVLVPNRGSTGDGPFFLFSNAMDSYRVCCYDATATNNTQTLKARFAQASQRYQKITLVEPGASIAFSKVGFQLARPETPIRAKFHCSDEKINRIWRDGVRTVDMCTVARGETVPAWDVTEDGTRVYGGHWAPCRQGTRWSDKKLTFQTKVEKLGVSWAVHMITNGLIFCLDIRSRTLSAVEGLSNQSSILPSIDRGSWQLPETLDLSGWFTVESLATKDRVTITIQGHEVATITGLHVRAMLGNNLINTGSVAFGGPPGWIACYRQLSVESLSGQTLYENSMLLSDAERIYDDFQVGSNRLPCIIDGAKRDRASFGGDAFVTGRSIAYSTTDFESWKGTIQLLVSHQTSDGYLGNLCPIQAPEHAGLDEPPYYGHYSLTYALLLVVSIKDYWMYSGDRTLAESLYHQLERHMEFTRQFMNDEGLVEAPPYLSMTWFPMGGPIFGVSAGLNLAYLDALNAMALMAPDNGATSQYYLQASSLEESLVRVLWNKEQGTLRPALSLSANGVFQDVNAYAATLGVSPDHPKLVEGIFPTHNSLPPAFRGLDKWENFGLNSPYASGFALEALFAKNEGPKAMELLSRVWGVMGDQSSPNYSGAHWEAIKTDGTPFNHDVSLVHGWSTWPVFLLPRYLVGVYPLEPGWTKIGVKPVLAGLESVEYSIETPQGYFSAQLCINDQKGVGTIRILAPHRSSAVVKAPNGWNLSGTGIVQALQFSSSGHLRPQVDSLDGQSRIVEISLLGFIKDASPPDLTS</sequence>
<dbReference type="PANTHER" id="PTHR34987:SF4">
    <property type="entry name" value="ALPHA-L-RHAMNOSIDASE C-TERMINAL DOMAIN-CONTAINING PROTEIN"/>
    <property type="match status" value="1"/>
</dbReference>
<comment type="caution">
    <text evidence="2">The sequence shown here is derived from an EMBL/GenBank/DDBJ whole genome shotgun (WGS) entry which is preliminary data.</text>
</comment>
<evidence type="ECO:0000313" key="2">
    <source>
        <dbReference type="EMBL" id="RFN55183.1"/>
    </source>
</evidence>
<dbReference type="GO" id="GO:0003824">
    <property type="term" value="F:catalytic activity"/>
    <property type="evidence" value="ECO:0007669"/>
    <property type="project" value="UniProtKB-ARBA"/>
</dbReference>
<dbReference type="Proteomes" id="UP000265631">
    <property type="component" value="Unassembled WGS sequence"/>
</dbReference>
<evidence type="ECO:0000313" key="3">
    <source>
        <dbReference type="Proteomes" id="UP000265631"/>
    </source>
</evidence>
<feature type="domain" description="Alpha-L-rhamnosidase six-hairpin glycosidase" evidence="1">
    <location>
        <begin position="401"/>
        <end position="523"/>
    </location>
</feature>
<dbReference type="STRING" id="2594813.A0A395N5X6"/>
<dbReference type="AlphaFoldDB" id="A0A395N5X6"/>
<name>A0A395N5X6_9HYPO</name>
<dbReference type="InterPro" id="IPR012341">
    <property type="entry name" value="6hp_glycosidase-like_sf"/>
</dbReference>
<evidence type="ECO:0000259" key="1">
    <source>
        <dbReference type="Pfam" id="PF17389"/>
    </source>
</evidence>
<dbReference type="Gene3D" id="2.60.420.10">
    <property type="entry name" value="Maltose phosphorylase, domain 3"/>
    <property type="match status" value="1"/>
</dbReference>
<accession>A0A395N5X6</accession>
<dbReference type="Gene3D" id="1.50.10.10">
    <property type="match status" value="1"/>
</dbReference>
<dbReference type="PANTHER" id="PTHR34987">
    <property type="entry name" value="C, PUTATIVE (AFU_ORTHOLOGUE AFUA_3G02880)-RELATED"/>
    <property type="match status" value="1"/>
</dbReference>
<protein>
    <recommendedName>
        <fullName evidence="1">Alpha-L-rhamnosidase six-hairpin glycosidase domain-containing protein</fullName>
    </recommendedName>
</protein>
<proteinExistence type="predicted"/>
<organism evidence="2 3">
    <name type="scientific">Fusarium flagelliforme</name>
    <dbReference type="NCBI Taxonomy" id="2675880"/>
    <lineage>
        <taxon>Eukaryota</taxon>
        <taxon>Fungi</taxon>
        <taxon>Dikarya</taxon>
        <taxon>Ascomycota</taxon>
        <taxon>Pezizomycotina</taxon>
        <taxon>Sordariomycetes</taxon>
        <taxon>Hypocreomycetidae</taxon>
        <taxon>Hypocreales</taxon>
        <taxon>Nectriaceae</taxon>
        <taxon>Fusarium</taxon>
        <taxon>Fusarium incarnatum-equiseti species complex</taxon>
    </lineage>
</organism>
<dbReference type="GO" id="GO:0005975">
    <property type="term" value="P:carbohydrate metabolic process"/>
    <property type="evidence" value="ECO:0007669"/>
    <property type="project" value="InterPro"/>
</dbReference>